<accession>A0ABR2JUB4</accession>
<organism evidence="2 3">
    <name type="scientific">Tritrichomonas musculus</name>
    <dbReference type="NCBI Taxonomy" id="1915356"/>
    <lineage>
        <taxon>Eukaryota</taxon>
        <taxon>Metamonada</taxon>
        <taxon>Parabasalia</taxon>
        <taxon>Tritrichomonadida</taxon>
        <taxon>Tritrichomonadidae</taxon>
        <taxon>Tritrichomonas</taxon>
    </lineage>
</organism>
<protein>
    <recommendedName>
        <fullName evidence="4">BTB domain-containing protein</fullName>
    </recommendedName>
</protein>
<keyword evidence="1" id="KW-0175">Coiled coil</keyword>
<evidence type="ECO:0000313" key="3">
    <source>
        <dbReference type="Proteomes" id="UP001470230"/>
    </source>
</evidence>
<feature type="coiled-coil region" evidence="1">
    <location>
        <begin position="246"/>
        <end position="287"/>
    </location>
</feature>
<keyword evidence="3" id="KW-1185">Reference proteome</keyword>
<dbReference type="EMBL" id="JAPFFF010000009">
    <property type="protein sequence ID" value="KAK8882464.1"/>
    <property type="molecule type" value="Genomic_DNA"/>
</dbReference>
<evidence type="ECO:0000313" key="2">
    <source>
        <dbReference type="EMBL" id="KAK8882464.1"/>
    </source>
</evidence>
<comment type="caution">
    <text evidence="2">The sequence shown here is derived from an EMBL/GenBank/DDBJ whole genome shotgun (WGS) entry which is preliminary data.</text>
</comment>
<reference evidence="2 3" key="1">
    <citation type="submission" date="2024-04" db="EMBL/GenBank/DDBJ databases">
        <title>Tritrichomonas musculus Genome.</title>
        <authorList>
            <person name="Alves-Ferreira E."/>
            <person name="Grigg M."/>
            <person name="Lorenzi H."/>
            <person name="Galac M."/>
        </authorList>
    </citation>
    <scope>NUCLEOTIDE SEQUENCE [LARGE SCALE GENOMIC DNA]</scope>
    <source>
        <strain evidence="2 3">EAF2021</strain>
    </source>
</reference>
<evidence type="ECO:0000256" key="1">
    <source>
        <dbReference type="SAM" id="Coils"/>
    </source>
</evidence>
<sequence length="287" mass="33410">MSDEPSASNEQKDIQLSNQNFKITVDGIIEYVDVRLMMEVSGLFQRRYIDRKLKSKEFSLDFSDVKYRGKLISKFLKICKGESADIKVIDIYYLLLIAEEWESPEISQQLSLFLKSKVDLQELLSKFSTYVHSQQDVSTSFVDVIASKFRYICQGSAQKALSEFINLPPYYICLIIHNPNCEKPPRNLFERLIIDIIKKHGIRCASLIKYIDLFNTDIANIIDLNGVLLEKKLDPMYPNVSKILELRQCKEDYIQLQSQYKDLKEENDNLKKQIQLLKSINNSQNNQ</sequence>
<evidence type="ECO:0008006" key="4">
    <source>
        <dbReference type="Google" id="ProtNLM"/>
    </source>
</evidence>
<name>A0ABR2JUB4_9EUKA</name>
<proteinExistence type="predicted"/>
<dbReference type="Proteomes" id="UP001470230">
    <property type="component" value="Unassembled WGS sequence"/>
</dbReference>
<gene>
    <name evidence="2" type="ORF">M9Y10_045106</name>
</gene>